<keyword evidence="3" id="KW-1185">Reference proteome</keyword>
<sequence>MKQHLSTVLLTMAAIGGGSLGCGAGTAPGDPDRPRKTAYSPNEIEDLKAEGVSASELRNMGIEVAR</sequence>
<dbReference type="KEGG" id="ruv:EC9_07530"/>
<organism evidence="2 3">
    <name type="scientific">Rosistilla ulvae</name>
    <dbReference type="NCBI Taxonomy" id="1930277"/>
    <lineage>
        <taxon>Bacteria</taxon>
        <taxon>Pseudomonadati</taxon>
        <taxon>Planctomycetota</taxon>
        <taxon>Planctomycetia</taxon>
        <taxon>Pirellulales</taxon>
        <taxon>Pirellulaceae</taxon>
        <taxon>Rosistilla</taxon>
    </lineage>
</organism>
<dbReference type="RefSeq" id="WP_145342425.1">
    <property type="nucleotide sequence ID" value="NZ_CP036261.1"/>
</dbReference>
<dbReference type="EMBL" id="CP036261">
    <property type="protein sequence ID" value="QDS86586.1"/>
    <property type="molecule type" value="Genomic_DNA"/>
</dbReference>
<evidence type="ECO:0000313" key="2">
    <source>
        <dbReference type="EMBL" id="QDS86586.1"/>
    </source>
</evidence>
<dbReference type="AlphaFoldDB" id="A0A517LVD7"/>
<gene>
    <name evidence="2" type="ORF">EC9_07530</name>
</gene>
<reference evidence="2 3" key="1">
    <citation type="submission" date="2019-02" db="EMBL/GenBank/DDBJ databases">
        <title>Deep-cultivation of Planctomycetes and their phenomic and genomic characterization uncovers novel biology.</title>
        <authorList>
            <person name="Wiegand S."/>
            <person name="Jogler M."/>
            <person name="Boedeker C."/>
            <person name="Pinto D."/>
            <person name="Vollmers J."/>
            <person name="Rivas-Marin E."/>
            <person name="Kohn T."/>
            <person name="Peeters S.H."/>
            <person name="Heuer A."/>
            <person name="Rast P."/>
            <person name="Oberbeckmann S."/>
            <person name="Bunk B."/>
            <person name="Jeske O."/>
            <person name="Meyerdierks A."/>
            <person name="Storesund J.E."/>
            <person name="Kallscheuer N."/>
            <person name="Luecker S."/>
            <person name="Lage O.M."/>
            <person name="Pohl T."/>
            <person name="Merkel B.J."/>
            <person name="Hornburger P."/>
            <person name="Mueller R.-W."/>
            <person name="Bruemmer F."/>
            <person name="Labrenz M."/>
            <person name="Spormann A.M."/>
            <person name="Op den Camp H."/>
            <person name="Overmann J."/>
            <person name="Amann R."/>
            <person name="Jetten M.S.M."/>
            <person name="Mascher T."/>
            <person name="Medema M.H."/>
            <person name="Devos D.P."/>
            <person name="Kaster A.-K."/>
            <person name="Ovreas L."/>
            <person name="Rohde M."/>
            <person name="Galperin M.Y."/>
            <person name="Jogler C."/>
        </authorList>
    </citation>
    <scope>NUCLEOTIDE SEQUENCE [LARGE SCALE GENOMIC DNA]</scope>
    <source>
        <strain evidence="2 3">EC9</strain>
    </source>
</reference>
<name>A0A517LVD7_9BACT</name>
<dbReference type="Proteomes" id="UP000319557">
    <property type="component" value="Chromosome"/>
</dbReference>
<feature type="region of interest" description="Disordered" evidence="1">
    <location>
        <begin position="18"/>
        <end position="40"/>
    </location>
</feature>
<dbReference type="PROSITE" id="PS51257">
    <property type="entry name" value="PROKAR_LIPOPROTEIN"/>
    <property type="match status" value="1"/>
</dbReference>
<protein>
    <submittedName>
        <fullName evidence="2">Uncharacterized protein</fullName>
    </submittedName>
</protein>
<proteinExistence type="predicted"/>
<evidence type="ECO:0000256" key="1">
    <source>
        <dbReference type="SAM" id="MobiDB-lite"/>
    </source>
</evidence>
<accession>A0A517LVD7</accession>
<evidence type="ECO:0000313" key="3">
    <source>
        <dbReference type="Proteomes" id="UP000319557"/>
    </source>
</evidence>